<feature type="domain" description="VWFA" evidence="3">
    <location>
        <begin position="162"/>
        <end position="198"/>
    </location>
</feature>
<keyword evidence="4" id="KW-0401">Integrin</keyword>
<protein>
    <submittedName>
        <fullName evidence="4">Integrin subunit alpha 2</fullName>
    </submittedName>
</protein>
<evidence type="ECO:0000313" key="4">
    <source>
        <dbReference type="EMBL" id="KAF6366353.1"/>
    </source>
</evidence>
<dbReference type="PANTHER" id="PTHR23220">
    <property type="entry name" value="INTEGRIN ALPHA"/>
    <property type="match status" value="1"/>
</dbReference>
<dbReference type="SUPFAM" id="SSF53300">
    <property type="entry name" value="vWA-like"/>
    <property type="match status" value="1"/>
</dbReference>
<feature type="chain" id="PRO_5029741423" evidence="2">
    <location>
        <begin position="18"/>
        <end position="203"/>
    </location>
</feature>
<dbReference type="InterPro" id="IPR028994">
    <property type="entry name" value="Integrin_alpha_N"/>
</dbReference>
<keyword evidence="5" id="KW-1185">Reference proteome</keyword>
<dbReference type="PROSITE" id="PS51470">
    <property type="entry name" value="FG_GAP"/>
    <property type="match status" value="1"/>
</dbReference>
<dbReference type="InterPro" id="IPR002035">
    <property type="entry name" value="VWF_A"/>
</dbReference>
<proteinExistence type="predicted"/>
<dbReference type="GO" id="GO:0033627">
    <property type="term" value="P:cell adhesion mediated by integrin"/>
    <property type="evidence" value="ECO:0007669"/>
    <property type="project" value="TreeGrafter"/>
</dbReference>
<dbReference type="EMBL" id="JACAGB010000004">
    <property type="protein sequence ID" value="KAF6366353.1"/>
    <property type="molecule type" value="Genomic_DNA"/>
</dbReference>
<evidence type="ECO:0000256" key="1">
    <source>
        <dbReference type="PROSITE-ProRule" id="PRU00803"/>
    </source>
</evidence>
<comment type="caution">
    <text evidence="4">The sequence shown here is derived from an EMBL/GenBank/DDBJ whole genome shotgun (WGS) entry which is preliminary data.</text>
</comment>
<reference evidence="4 5" key="1">
    <citation type="journal article" date="2020" name="Nature">
        <title>Six reference-quality genomes reveal evolution of bat adaptations.</title>
        <authorList>
            <person name="Jebb D."/>
            <person name="Huang Z."/>
            <person name="Pippel M."/>
            <person name="Hughes G.M."/>
            <person name="Lavrichenko K."/>
            <person name="Devanna P."/>
            <person name="Winkler S."/>
            <person name="Jermiin L.S."/>
            <person name="Skirmuntt E.C."/>
            <person name="Katzourakis A."/>
            <person name="Burkitt-Gray L."/>
            <person name="Ray D.A."/>
            <person name="Sullivan K.A.M."/>
            <person name="Roscito J.G."/>
            <person name="Kirilenko B.M."/>
            <person name="Davalos L.M."/>
            <person name="Corthals A.P."/>
            <person name="Power M.L."/>
            <person name="Jones G."/>
            <person name="Ransome R.D."/>
            <person name="Dechmann D.K.N."/>
            <person name="Locatelli A.G."/>
            <person name="Puechmaille S.J."/>
            <person name="Fedrigo O."/>
            <person name="Jarvis E.D."/>
            <person name="Hiller M."/>
            <person name="Vernes S.C."/>
            <person name="Myers E.W."/>
            <person name="Teeling E.C."/>
        </authorList>
    </citation>
    <scope>NUCLEOTIDE SEQUENCE [LARGE SCALE GENOMIC DNA]</scope>
    <source>
        <strain evidence="4">MPipKuh1</strain>
        <tissue evidence="4">Flight muscle</tissue>
    </source>
</reference>
<evidence type="ECO:0000259" key="3">
    <source>
        <dbReference type="Pfam" id="PF00092"/>
    </source>
</evidence>
<dbReference type="GO" id="GO:0007160">
    <property type="term" value="P:cell-matrix adhesion"/>
    <property type="evidence" value="ECO:0007669"/>
    <property type="project" value="TreeGrafter"/>
</dbReference>
<dbReference type="Proteomes" id="UP000558488">
    <property type="component" value="Unassembled WGS sequence"/>
</dbReference>
<evidence type="ECO:0000313" key="5">
    <source>
        <dbReference type="Proteomes" id="UP000558488"/>
    </source>
</evidence>
<organism evidence="4 5">
    <name type="scientific">Pipistrellus kuhlii</name>
    <name type="common">Kuhl's pipistrelle</name>
    <dbReference type="NCBI Taxonomy" id="59472"/>
    <lineage>
        <taxon>Eukaryota</taxon>
        <taxon>Metazoa</taxon>
        <taxon>Chordata</taxon>
        <taxon>Craniata</taxon>
        <taxon>Vertebrata</taxon>
        <taxon>Euteleostomi</taxon>
        <taxon>Mammalia</taxon>
        <taxon>Eutheria</taxon>
        <taxon>Laurasiatheria</taxon>
        <taxon>Chiroptera</taxon>
        <taxon>Yangochiroptera</taxon>
        <taxon>Vespertilionidae</taxon>
        <taxon>Pipistrellus</taxon>
    </lineage>
</organism>
<dbReference type="AlphaFoldDB" id="A0A7J7YWG1"/>
<feature type="signal peptide" evidence="2">
    <location>
        <begin position="1"/>
        <end position="17"/>
    </location>
</feature>
<dbReference type="GO" id="GO:0009897">
    <property type="term" value="C:external side of plasma membrane"/>
    <property type="evidence" value="ECO:0007669"/>
    <property type="project" value="TreeGrafter"/>
</dbReference>
<accession>A0A7J7YWG1</accession>
<keyword evidence="2" id="KW-0732">Signal</keyword>
<dbReference type="Pfam" id="PF00092">
    <property type="entry name" value="VWA"/>
    <property type="match status" value="1"/>
</dbReference>
<sequence length="203" mass="21964">MRAALLLLPGILGCCVAYNVGLPEARVFSGPSDAQFGYAVQQLINPKGNWLLVGSPWSGFPDNRMGDVYRCPLRPPAAECEKLNLQAAVSIPNVTEIKSNMSLGLTLSRNAGTGGFLTCGPLWAQQCGSQYYTTGVCSDVSPDFRLLGSFSPALQTCTSFIDVVVVCDESNSIYPWVAVKNFLEKFVQGLDIGPSKTQHRPRR</sequence>
<gene>
    <name evidence="4" type="ORF">mPipKuh1_006853</name>
</gene>
<name>A0A7J7YWG1_PIPKU</name>
<dbReference type="GO" id="GO:0005178">
    <property type="term" value="F:integrin binding"/>
    <property type="evidence" value="ECO:0007669"/>
    <property type="project" value="TreeGrafter"/>
</dbReference>
<dbReference type="Gene3D" id="3.40.50.410">
    <property type="entry name" value="von Willebrand factor, type A domain"/>
    <property type="match status" value="1"/>
</dbReference>
<dbReference type="GO" id="GO:0098609">
    <property type="term" value="P:cell-cell adhesion"/>
    <property type="evidence" value="ECO:0007669"/>
    <property type="project" value="TreeGrafter"/>
</dbReference>
<dbReference type="Gene3D" id="2.130.10.130">
    <property type="entry name" value="Integrin alpha, N-terminal"/>
    <property type="match status" value="1"/>
</dbReference>
<feature type="repeat" description="FG-GAP" evidence="1">
    <location>
        <begin position="22"/>
        <end position="80"/>
    </location>
</feature>
<dbReference type="InterPro" id="IPR013519">
    <property type="entry name" value="Int_alpha_beta-p"/>
</dbReference>
<dbReference type="SUPFAM" id="SSF69318">
    <property type="entry name" value="Integrin alpha N-terminal domain"/>
    <property type="match status" value="1"/>
</dbReference>
<dbReference type="InterPro" id="IPR036465">
    <property type="entry name" value="vWFA_dom_sf"/>
</dbReference>
<evidence type="ECO:0000256" key="2">
    <source>
        <dbReference type="SAM" id="SignalP"/>
    </source>
</evidence>
<dbReference type="GO" id="GO:0008305">
    <property type="term" value="C:integrin complex"/>
    <property type="evidence" value="ECO:0007669"/>
    <property type="project" value="TreeGrafter"/>
</dbReference>
<dbReference type="GO" id="GO:0007229">
    <property type="term" value="P:integrin-mediated signaling pathway"/>
    <property type="evidence" value="ECO:0007669"/>
    <property type="project" value="UniProtKB-KW"/>
</dbReference>
<dbReference type="PANTHER" id="PTHR23220:SF23">
    <property type="entry name" value="INTEGRIN ALPHA-2"/>
    <property type="match status" value="1"/>
</dbReference>